<gene>
    <name evidence="2" type="primary">MEIS2_2</name>
    <name evidence="2" type="ORF">DERP_006374</name>
</gene>
<reference evidence="2 3" key="2">
    <citation type="journal article" date="2022" name="Mol. Biol. Evol.">
        <title>Comparative Genomics Reveals Insights into the Divergent Evolution of Astigmatic Mites and Household Pest Adaptations.</title>
        <authorList>
            <person name="Xiong Q."/>
            <person name="Wan A.T."/>
            <person name="Liu X."/>
            <person name="Fung C.S."/>
            <person name="Xiao X."/>
            <person name="Malainual N."/>
            <person name="Hou J."/>
            <person name="Wang L."/>
            <person name="Wang M."/>
            <person name="Yang K.Y."/>
            <person name="Cui Y."/>
            <person name="Leung E.L."/>
            <person name="Nong W."/>
            <person name="Shin S.K."/>
            <person name="Au S.W."/>
            <person name="Jeong K.Y."/>
            <person name="Chew F.T."/>
            <person name="Hui J.H."/>
            <person name="Leung T.F."/>
            <person name="Tungtrongchitr A."/>
            <person name="Zhong N."/>
            <person name="Liu Z."/>
            <person name="Tsui S.K."/>
        </authorList>
    </citation>
    <scope>NUCLEOTIDE SEQUENCE [LARGE SCALE GENOMIC DNA]</scope>
    <source>
        <strain evidence="2">Derp</strain>
    </source>
</reference>
<keyword evidence="2" id="KW-0238">DNA-binding</keyword>
<sequence length="65" mass="7107">MTFEHFLLNFFFRPPSQSLNSYGHGLHDDVRSPNGSTGTPGPLSQQPSSQQSTDNNSEAGLKTIK</sequence>
<dbReference type="EMBL" id="NJHN03000099">
    <property type="protein sequence ID" value="KAH9415280.1"/>
    <property type="molecule type" value="Genomic_DNA"/>
</dbReference>
<organism evidence="2 3">
    <name type="scientific">Dermatophagoides pteronyssinus</name>
    <name type="common">European house dust mite</name>
    <dbReference type="NCBI Taxonomy" id="6956"/>
    <lineage>
        <taxon>Eukaryota</taxon>
        <taxon>Metazoa</taxon>
        <taxon>Ecdysozoa</taxon>
        <taxon>Arthropoda</taxon>
        <taxon>Chelicerata</taxon>
        <taxon>Arachnida</taxon>
        <taxon>Acari</taxon>
        <taxon>Acariformes</taxon>
        <taxon>Sarcoptiformes</taxon>
        <taxon>Astigmata</taxon>
        <taxon>Psoroptidia</taxon>
        <taxon>Analgoidea</taxon>
        <taxon>Pyroglyphidae</taxon>
        <taxon>Dermatophagoidinae</taxon>
        <taxon>Dermatophagoides</taxon>
    </lineage>
</organism>
<evidence type="ECO:0000256" key="1">
    <source>
        <dbReference type="SAM" id="MobiDB-lite"/>
    </source>
</evidence>
<dbReference type="GO" id="GO:0003677">
    <property type="term" value="F:DNA binding"/>
    <property type="evidence" value="ECO:0007669"/>
    <property type="project" value="UniProtKB-KW"/>
</dbReference>
<name>A0ABQ8IYA2_DERPT</name>
<keyword evidence="2" id="KW-0371">Homeobox</keyword>
<protein>
    <submittedName>
        <fullName evidence="2">Homeobox protein Meis2</fullName>
    </submittedName>
</protein>
<comment type="caution">
    <text evidence="2">The sequence shown here is derived from an EMBL/GenBank/DDBJ whole genome shotgun (WGS) entry which is preliminary data.</text>
</comment>
<evidence type="ECO:0000313" key="3">
    <source>
        <dbReference type="Proteomes" id="UP000887458"/>
    </source>
</evidence>
<proteinExistence type="predicted"/>
<feature type="region of interest" description="Disordered" evidence="1">
    <location>
        <begin position="18"/>
        <end position="65"/>
    </location>
</feature>
<feature type="compositionally biased region" description="Polar residues" evidence="1">
    <location>
        <begin position="33"/>
        <end position="43"/>
    </location>
</feature>
<dbReference type="Proteomes" id="UP000887458">
    <property type="component" value="Unassembled WGS sequence"/>
</dbReference>
<evidence type="ECO:0000313" key="2">
    <source>
        <dbReference type="EMBL" id="KAH9415280.1"/>
    </source>
</evidence>
<accession>A0ABQ8IYA2</accession>
<keyword evidence="3" id="KW-1185">Reference proteome</keyword>
<reference evidence="2 3" key="1">
    <citation type="journal article" date="2018" name="J. Allergy Clin. Immunol.">
        <title>High-quality assembly of Dermatophagoides pteronyssinus genome and transcriptome reveals a wide range of novel allergens.</title>
        <authorList>
            <person name="Liu X.Y."/>
            <person name="Yang K.Y."/>
            <person name="Wang M.Q."/>
            <person name="Kwok J.S."/>
            <person name="Zeng X."/>
            <person name="Yang Z."/>
            <person name="Xiao X.J."/>
            <person name="Lau C.P."/>
            <person name="Li Y."/>
            <person name="Huang Z.M."/>
            <person name="Ba J.G."/>
            <person name="Yim A.K."/>
            <person name="Ouyang C.Y."/>
            <person name="Ngai S.M."/>
            <person name="Chan T.F."/>
            <person name="Leung E.L."/>
            <person name="Liu L."/>
            <person name="Liu Z.G."/>
            <person name="Tsui S.K."/>
        </authorList>
    </citation>
    <scope>NUCLEOTIDE SEQUENCE [LARGE SCALE GENOMIC DNA]</scope>
    <source>
        <strain evidence="2">Derp</strain>
    </source>
</reference>